<gene>
    <name evidence="6" type="ORF">ACFQ4H_08650</name>
</gene>
<dbReference type="PANTHER" id="PTHR30055:SF239">
    <property type="entry name" value="TRANSCRIPTIONAL REGULATORY PROTEIN"/>
    <property type="match status" value="1"/>
</dbReference>
<accession>A0ABW3YBX7</accession>
<evidence type="ECO:0000256" key="3">
    <source>
        <dbReference type="ARBA" id="ARBA00023163"/>
    </source>
</evidence>
<keyword evidence="2 4" id="KW-0238">DNA-binding</keyword>
<dbReference type="InterPro" id="IPR050109">
    <property type="entry name" value="HTH-type_TetR-like_transc_reg"/>
</dbReference>
<feature type="DNA-binding region" description="H-T-H motif" evidence="4">
    <location>
        <begin position="28"/>
        <end position="47"/>
    </location>
</feature>
<keyword evidence="3" id="KW-0804">Transcription</keyword>
<protein>
    <submittedName>
        <fullName evidence="6">TetR/AcrR family transcriptional regulator</fullName>
    </submittedName>
</protein>
<feature type="domain" description="HTH tetR-type" evidence="5">
    <location>
        <begin position="5"/>
        <end position="65"/>
    </location>
</feature>
<sequence>MARAGLTPEKVVAEAARIADQVGLDRLTLAAVAQQLGVALPSLYKHIRGLEALQRQIAVRALTELTDRLTEAALGRSGRDALCSLAHAYRAYAREHPGSYAATLRAPDAADAAHVAAGERSVRVVYAILAGYGLSDDQLVDATRGLRSALHGFVSLEMAGGFGLPQDVDRSYDRLIDVLDQAYASWPPERQIG</sequence>
<evidence type="ECO:0000313" key="7">
    <source>
        <dbReference type="Proteomes" id="UP001597260"/>
    </source>
</evidence>
<keyword evidence="7" id="KW-1185">Reference proteome</keyword>
<dbReference type="SUPFAM" id="SSF46689">
    <property type="entry name" value="Homeodomain-like"/>
    <property type="match status" value="1"/>
</dbReference>
<evidence type="ECO:0000256" key="2">
    <source>
        <dbReference type="ARBA" id="ARBA00023125"/>
    </source>
</evidence>
<dbReference type="Proteomes" id="UP001597260">
    <property type="component" value="Unassembled WGS sequence"/>
</dbReference>
<name>A0ABW3YBX7_9ACTN</name>
<dbReference type="InterPro" id="IPR009057">
    <property type="entry name" value="Homeodomain-like_sf"/>
</dbReference>
<organism evidence="6 7">
    <name type="scientific">Micromonospora sonneratiae</name>
    <dbReference type="NCBI Taxonomy" id="1184706"/>
    <lineage>
        <taxon>Bacteria</taxon>
        <taxon>Bacillati</taxon>
        <taxon>Actinomycetota</taxon>
        <taxon>Actinomycetes</taxon>
        <taxon>Micromonosporales</taxon>
        <taxon>Micromonosporaceae</taxon>
        <taxon>Micromonospora</taxon>
    </lineage>
</organism>
<proteinExistence type="predicted"/>
<dbReference type="InterPro" id="IPR036271">
    <property type="entry name" value="Tet_transcr_reg_TetR-rel_C_sf"/>
</dbReference>
<dbReference type="Gene3D" id="1.10.10.60">
    <property type="entry name" value="Homeodomain-like"/>
    <property type="match status" value="1"/>
</dbReference>
<dbReference type="PANTHER" id="PTHR30055">
    <property type="entry name" value="HTH-TYPE TRANSCRIPTIONAL REGULATOR RUTR"/>
    <property type="match status" value="1"/>
</dbReference>
<dbReference type="EMBL" id="JBHTMP010000010">
    <property type="protein sequence ID" value="MFD1321156.1"/>
    <property type="molecule type" value="Genomic_DNA"/>
</dbReference>
<dbReference type="InterPro" id="IPR001647">
    <property type="entry name" value="HTH_TetR"/>
</dbReference>
<dbReference type="PROSITE" id="PS50977">
    <property type="entry name" value="HTH_TETR_2"/>
    <property type="match status" value="1"/>
</dbReference>
<dbReference type="Gene3D" id="1.10.357.10">
    <property type="entry name" value="Tetracycline Repressor, domain 2"/>
    <property type="match status" value="1"/>
</dbReference>
<keyword evidence="1" id="KW-0805">Transcription regulation</keyword>
<comment type="caution">
    <text evidence="6">The sequence shown here is derived from an EMBL/GenBank/DDBJ whole genome shotgun (WGS) entry which is preliminary data.</text>
</comment>
<evidence type="ECO:0000313" key="6">
    <source>
        <dbReference type="EMBL" id="MFD1321156.1"/>
    </source>
</evidence>
<evidence type="ECO:0000256" key="4">
    <source>
        <dbReference type="PROSITE-ProRule" id="PRU00335"/>
    </source>
</evidence>
<dbReference type="RefSeq" id="WP_377569054.1">
    <property type="nucleotide sequence ID" value="NZ_JBHTMP010000010.1"/>
</dbReference>
<dbReference type="Pfam" id="PF13305">
    <property type="entry name" value="TetR_C_33"/>
    <property type="match status" value="1"/>
</dbReference>
<dbReference type="SUPFAM" id="SSF48498">
    <property type="entry name" value="Tetracyclin repressor-like, C-terminal domain"/>
    <property type="match status" value="1"/>
</dbReference>
<evidence type="ECO:0000259" key="5">
    <source>
        <dbReference type="PROSITE" id="PS50977"/>
    </source>
</evidence>
<reference evidence="7" key="1">
    <citation type="journal article" date="2019" name="Int. J. Syst. Evol. Microbiol.">
        <title>The Global Catalogue of Microorganisms (GCM) 10K type strain sequencing project: providing services to taxonomists for standard genome sequencing and annotation.</title>
        <authorList>
            <consortium name="The Broad Institute Genomics Platform"/>
            <consortium name="The Broad Institute Genome Sequencing Center for Infectious Disease"/>
            <person name="Wu L."/>
            <person name="Ma J."/>
        </authorList>
    </citation>
    <scope>NUCLEOTIDE SEQUENCE [LARGE SCALE GENOMIC DNA]</scope>
    <source>
        <strain evidence="7">JCM 31037</strain>
    </source>
</reference>
<dbReference type="InterPro" id="IPR025996">
    <property type="entry name" value="MT1864/Rv1816-like_C"/>
</dbReference>
<evidence type="ECO:0000256" key="1">
    <source>
        <dbReference type="ARBA" id="ARBA00023015"/>
    </source>
</evidence>